<accession>A0ACB5UBI7</accession>
<dbReference type="Proteomes" id="UP001165064">
    <property type="component" value="Unassembled WGS sequence"/>
</dbReference>
<dbReference type="EMBL" id="BSXS01014996">
    <property type="protein sequence ID" value="GMF06263.1"/>
    <property type="molecule type" value="Genomic_DNA"/>
</dbReference>
<name>A0ACB5UBI7_AMBMO</name>
<evidence type="ECO:0000313" key="1">
    <source>
        <dbReference type="EMBL" id="GMF06263.1"/>
    </source>
</evidence>
<comment type="caution">
    <text evidence="1">The sequence shown here is derived from an EMBL/GenBank/DDBJ whole genome shotgun (WGS) entry which is preliminary data.</text>
</comment>
<evidence type="ECO:0000313" key="2">
    <source>
        <dbReference type="Proteomes" id="UP001165064"/>
    </source>
</evidence>
<protein>
    <submittedName>
        <fullName evidence="1">Unnamed protein product</fullName>
    </submittedName>
</protein>
<sequence>MSNPRLRKRRSTIDEEREQFQSYAYPSLSDPMDGPWIGFVGDYIDTVSYDIMPLAASTNNPTVGSLQTVVTRKKNTTIEYD</sequence>
<reference evidence="1" key="1">
    <citation type="submission" date="2023-04" db="EMBL/GenBank/DDBJ databases">
        <title>Ambrosiozyma monospora NBRC 10751.</title>
        <authorList>
            <person name="Ichikawa N."/>
            <person name="Sato H."/>
            <person name="Tonouchi N."/>
        </authorList>
    </citation>
    <scope>NUCLEOTIDE SEQUENCE</scope>
    <source>
        <strain evidence="1">NBRC 10751</strain>
    </source>
</reference>
<gene>
    <name evidence="1" type="ORF">Amon02_001262400</name>
</gene>
<proteinExistence type="predicted"/>
<keyword evidence="2" id="KW-1185">Reference proteome</keyword>
<organism evidence="1 2">
    <name type="scientific">Ambrosiozyma monospora</name>
    <name type="common">Yeast</name>
    <name type="synonym">Endomycopsis monosporus</name>
    <dbReference type="NCBI Taxonomy" id="43982"/>
    <lineage>
        <taxon>Eukaryota</taxon>
        <taxon>Fungi</taxon>
        <taxon>Dikarya</taxon>
        <taxon>Ascomycota</taxon>
        <taxon>Saccharomycotina</taxon>
        <taxon>Pichiomycetes</taxon>
        <taxon>Pichiales</taxon>
        <taxon>Pichiaceae</taxon>
        <taxon>Ambrosiozyma</taxon>
    </lineage>
</organism>